<gene>
    <name evidence="4" type="primary">LOC103699043</name>
</gene>
<protein>
    <submittedName>
        <fullName evidence="4">UDP-glycosyltransferase 83A1-like</fullName>
    </submittedName>
</protein>
<evidence type="ECO:0000313" key="3">
    <source>
        <dbReference type="Proteomes" id="UP000228380"/>
    </source>
</evidence>
<dbReference type="PANTHER" id="PTHR11926:SF1412">
    <property type="entry name" value="UDP-GLYCOSYLTRANSFERASE 83A1-LIKE"/>
    <property type="match status" value="1"/>
</dbReference>
<dbReference type="FunFam" id="3.40.50.2000:FF:000108">
    <property type="entry name" value="UDP-glycosyltransferase 83A1"/>
    <property type="match status" value="1"/>
</dbReference>
<keyword evidence="2" id="KW-0808">Transferase</keyword>
<evidence type="ECO:0000313" key="4">
    <source>
        <dbReference type="RefSeq" id="XP_008779307.4"/>
    </source>
</evidence>
<accession>A0A8B7BKA8</accession>
<dbReference type="RefSeq" id="XP_008779307.4">
    <property type="nucleotide sequence ID" value="XM_008781085.4"/>
</dbReference>
<dbReference type="Proteomes" id="UP000228380">
    <property type="component" value="Unplaced"/>
</dbReference>
<dbReference type="InterPro" id="IPR002213">
    <property type="entry name" value="UDP_glucos_trans"/>
</dbReference>
<sequence length="473" mass="52583">MYRDNHSRRNWTQLFAAMGSPQVIMIPYPMQGHVIPLLALSHSMVAHGFKITFINSESNHDRVVAGLSQKDGDGAEGIQMVSFPDGLAPGEARNDLRKVTEGFLRVMPRCLEELINQMNTSGGDRVACVIADPNMGWALEVAQKIGIRSAAFWPASAAVLAMFLSIPKMIQDGIIDANGMPERIETFQLSPGMPSVNTSQLPWNSLGDPESQKGDFFKIIVGLNQAMQPAETIICNTFYDLESPACTLFPNILPIGPLLTGQQFGKEVGHFWQVDATCMSWLDEQPANSVIYVAFGSFAAFNQHQFQELALGLELSGHSFLWVVRPDLTVGIDDAWLDGFRDRVKGQGKLVGWSPQQQVLAHPSIACFISHCGWNSTLEGVKNGVPFLCWPFYVDQFLDQTYICDVWKTGLSTDPDDKGFVPREQIKEKVDQIFGNEEMKARALMWKDIAKRCTQEGGSSYKNFKSFVDSMKE</sequence>
<evidence type="ECO:0000256" key="2">
    <source>
        <dbReference type="ARBA" id="ARBA00022679"/>
    </source>
</evidence>
<dbReference type="PANTHER" id="PTHR11926">
    <property type="entry name" value="GLUCOSYL/GLUCURONOSYL TRANSFERASES"/>
    <property type="match status" value="1"/>
</dbReference>
<dbReference type="GO" id="GO:0080044">
    <property type="term" value="F:quercetin 7-O-glucosyltransferase activity"/>
    <property type="evidence" value="ECO:0007669"/>
    <property type="project" value="TreeGrafter"/>
</dbReference>
<dbReference type="Gene3D" id="3.40.50.2000">
    <property type="entry name" value="Glycogen Phosphorylase B"/>
    <property type="match status" value="2"/>
</dbReference>
<dbReference type="KEGG" id="pda:103699043"/>
<dbReference type="OrthoDB" id="5835829at2759"/>
<comment type="similarity">
    <text evidence="1">Belongs to the UDP-glycosyltransferase family.</text>
</comment>
<dbReference type="FunFam" id="3.40.50.2000:FF:000061">
    <property type="entry name" value="UDP-glycosyltransferase 83A1"/>
    <property type="match status" value="1"/>
</dbReference>
<dbReference type="CDD" id="cd03784">
    <property type="entry name" value="GT1_Gtf-like"/>
    <property type="match status" value="1"/>
</dbReference>
<dbReference type="Pfam" id="PF00201">
    <property type="entry name" value="UDPGT"/>
    <property type="match status" value="1"/>
</dbReference>
<dbReference type="SUPFAM" id="SSF53756">
    <property type="entry name" value="UDP-Glycosyltransferase/glycogen phosphorylase"/>
    <property type="match status" value="1"/>
</dbReference>
<organism evidence="3 4">
    <name type="scientific">Phoenix dactylifera</name>
    <name type="common">Date palm</name>
    <dbReference type="NCBI Taxonomy" id="42345"/>
    <lineage>
        <taxon>Eukaryota</taxon>
        <taxon>Viridiplantae</taxon>
        <taxon>Streptophyta</taxon>
        <taxon>Embryophyta</taxon>
        <taxon>Tracheophyta</taxon>
        <taxon>Spermatophyta</taxon>
        <taxon>Magnoliopsida</taxon>
        <taxon>Liliopsida</taxon>
        <taxon>Arecaceae</taxon>
        <taxon>Coryphoideae</taxon>
        <taxon>Phoeniceae</taxon>
        <taxon>Phoenix</taxon>
    </lineage>
</organism>
<name>A0A8B7BKA8_PHODC</name>
<reference evidence="4" key="1">
    <citation type="submission" date="2025-08" db="UniProtKB">
        <authorList>
            <consortium name="RefSeq"/>
        </authorList>
    </citation>
    <scope>IDENTIFICATION</scope>
    <source>
        <tissue evidence="4">Young leaves</tissue>
    </source>
</reference>
<keyword evidence="3" id="KW-1185">Reference proteome</keyword>
<dbReference type="GeneID" id="103699043"/>
<evidence type="ECO:0000256" key="1">
    <source>
        <dbReference type="ARBA" id="ARBA00009995"/>
    </source>
</evidence>
<dbReference type="AlphaFoldDB" id="A0A8B7BKA8"/>
<dbReference type="GO" id="GO:0080043">
    <property type="term" value="F:quercetin 3-O-glucosyltransferase activity"/>
    <property type="evidence" value="ECO:0007669"/>
    <property type="project" value="TreeGrafter"/>
</dbReference>
<proteinExistence type="inferred from homology"/>